<reference evidence="1 2" key="1">
    <citation type="submission" date="2017-07" db="EMBL/GenBank/DDBJ databases">
        <title>Niveispirillum cyanobacteriorum sp. nov., isolated from cyanobacterial aggregates in a eutrophic lake.</title>
        <authorList>
            <person name="Cai H."/>
        </authorList>
    </citation>
    <scope>NUCLEOTIDE SEQUENCE [LARGE SCALE GENOMIC DNA]</scope>
    <source>
        <strain evidence="2">TH1-14</strain>
    </source>
</reference>
<proteinExistence type="predicted"/>
<dbReference type="RefSeq" id="WP_094457521.1">
    <property type="nucleotide sequence ID" value="NZ_NOXU01000031.1"/>
</dbReference>
<dbReference type="AlphaFoldDB" id="A0A255YUX0"/>
<sequence>MGIVIPFPGAAEPFSRAVTLADQLVDVTAGLPLLVHAVDDLGRSAESLCRTLQGGLMAMNQAFGQALRVNAAHHQIQVEAQAAIDLAATNPEAAAARLTELRADYARLTSPDFRA</sequence>
<name>A0A255YUX0_9PROT</name>
<accession>A0A255YUX0</accession>
<dbReference type="Proteomes" id="UP000216998">
    <property type="component" value="Unassembled WGS sequence"/>
</dbReference>
<keyword evidence="2" id="KW-1185">Reference proteome</keyword>
<dbReference type="OrthoDB" id="8480379at2"/>
<organism evidence="1 2">
    <name type="scientific">Niveispirillum lacus</name>
    <dbReference type="NCBI Taxonomy" id="1981099"/>
    <lineage>
        <taxon>Bacteria</taxon>
        <taxon>Pseudomonadati</taxon>
        <taxon>Pseudomonadota</taxon>
        <taxon>Alphaproteobacteria</taxon>
        <taxon>Rhodospirillales</taxon>
        <taxon>Azospirillaceae</taxon>
        <taxon>Niveispirillum</taxon>
    </lineage>
</organism>
<dbReference type="EMBL" id="NOXU01000031">
    <property type="protein sequence ID" value="OYQ32484.1"/>
    <property type="molecule type" value="Genomic_DNA"/>
</dbReference>
<gene>
    <name evidence="1" type="ORF">CHU95_16975</name>
</gene>
<evidence type="ECO:0000313" key="1">
    <source>
        <dbReference type="EMBL" id="OYQ32484.1"/>
    </source>
</evidence>
<protein>
    <submittedName>
        <fullName evidence="1">Uncharacterized protein</fullName>
    </submittedName>
</protein>
<evidence type="ECO:0000313" key="2">
    <source>
        <dbReference type="Proteomes" id="UP000216998"/>
    </source>
</evidence>
<comment type="caution">
    <text evidence="1">The sequence shown here is derived from an EMBL/GenBank/DDBJ whole genome shotgun (WGS) entry which is preliminary data.</text>
</comment>